<protein>
    <submittedName>
        <fullName evidence="1">Uncharacterized protein</fullName>
    </submittedName>
</protein>
<reference evidence="1 2" key="1">
    <citation type="journal article" date="2017" name="Front. Microbiol.">
        <title>Labilibaculum manganireducens gen. nov., sp. nov. and Labilibaculum filiforme sp. nov., Novel Bacteroidetes Isolated from Subsurface Sediments of the Baltic Sea.</title>
        <authorList>
            <person name="Vandieken V."/>
            <person name="Marshall I.P."/>
            <person name="Niemann H."/>
            <person name="Engelen B."/>
            <person name="Cypionka H."/>
        </authorList>
    </citation>
    <scope>NUCLEOTIDE SEQUENCE [LARGE SCALE GENOMIC DNA]</scope>
    <source>
        <strain evidence="1 2">59.16B</strain>
    </source>
</reference>
<proteinExistence type="predicted"/>
<evidence type="ECO:0000313" key="1">
    <source>
        <dbReference type="EMBL" id="PKQ60463.1"/>
    </source>
</evidence>
<dbReference type="AlphaFoldDB" id="A0A2N3HQY5"/>
<evidence type="ECO:0000313" key="2">
    <source>
        <dbReference type="Proteomes" id="UP000233535"/>
    </source>
</evidence>
<name>A0A2N3HQY5_9BACT</name>
<comment type="caution">
    <text evidence="1">The sequence shown here is derived from an EMBL/GenBank/DDBJ whole genome shotgun (WGS) entry which is preliminary data.</text>
</comment>
<organism evidence="1 2">
    <name type="scientific">Labilibaculum filiforme</name>
    <dbReference type="NCBI Taxonomy" id="1940526"/>
    <lineage>
        <taxon>Bacteria</taxon>
        <taxon>Pseudomonadati</taxon>
        <taxon>Bacteroidota</taxon>
        <taxon>Bacteroidia</taxon>
        <taxon>Marinilabiliales</taxon>
        <taxon>Marinifilaceae</taxon>
        <taxon>Labilibaculum</taxon>
    </lineage>
</organism>
<sequence>MNKNLVSIRPQLLTNIQNIALKDIITPTIPIAIYLQEIENIAVWATDDLTALNKVGITANHIKDLKDRINACRSFQTEWLKLKNIKPTKQKECEELRHVASKQRDELVFIYRYAFRNNIAALKEIKAINKKNTTAELVATLANLIRIGRTYPELLEKISFDFTQLDKGKELGYKLQGQHSDFVTTTPEKDKIKYLRDKSYTHLKHLADDIKNAGKFVFAKNKERLKGYEIAYYKKKKAYLKENVNSQ</sequence>
<gene>
    <name evidence="1" type="ORF">BZG02_19090</name>
</gene>
<accession>A0A2N3HQY5</accession>
<dbReference type="OrthoDB" id="1115578at2"/>
<dbReference type="RefSeq" id="WP_101263356.1">
    <property type="nucleotide sequence ID" value="NZ_MVDD01000025.1"/>
</dbReference>
<dbReference type="EMBL" id="MVDD01000025">
    <property type="protein sequence ID" value="PKQ60463.1"/>
    <property type="molecule type" value="Genomic_DNA"/>
</dbReference>
<dbReference type="Proteomes" id="UP000233535">
    <property type="component" value="Unassembled WGS sequence"/>
</dbReference>
<keyword evidence="2" id="KW-1185">Reference proteome</keyword>